<comment type="caution">
    <text evidence="4">The sequence shown here is derived from an EMBL/GenBank/DDBJ whole genome shotgun (WGS) entry which is preliminary data.</text>
</comment>
<feature type="transmembrane region" description="Helical" evidence="2">
    <location>
        <begin position="526"/>
        <end position="543"/>
    </location>
</feature>
<keyword evidence="2" id="KW-0472">Membrane</keyword>
<feature type="transmembrane region" description="Helical" evidence="2">
    <location>
        <begin position="555"/>
        <end position="577"/>
    </location>
</feature>
<name>A0A369VZ80_9HYPH</name>
<proteinExistence type="predicted"/>
<feature type="transmembrane region" description="Helical" evidence="2">
    <location>
        <begin position="589"/>
        <end position="617"/>
    </location>
</feature>
<feature type="transmembrane region" description="Helical" evidence="2">
    <location>
        <begin position="73"/>
        <end position="93"/>
    </location>
</feature>
<feature type="transmembrane region" description="Helical" evidence="2">
    <location>
        <begin position="295"/>
        <end position="316"/>
    </location>
</feature>
<keyword evidence="1" id="KW-1003">Cell membrane</keyword>
<dbReference type="EMBL" id="QQNH01000040">
    <property type="protein sequence ID" value="RDE07706.1"/>
    <property type="molecule type" value="Genomic_DNA"/>
</dbReference>
<keyword evidence="2" id="KW-1133">Transmembrane helix</keyword>
<feature type="domain" description="TRAP C4-dicarboxylate transport system permease DctM subunit" evidence="3">
    <location>
        <begin position="116"/>
        <end position="554"/>
    </location>
</feature>
<dbReference type="PANTHER" id="PTHR43849">
    <property type="entry name" value="BLL3936 PROTEIN"/>
    <property type="match status" value="1"/>
</dbReference>
<keyword evidence="1" id="KW-0997">Cell inner membrane</keyword>
<dbReference type="InterPro" id="IPR010656">
    <property type="entry name" value="DctM"/>
</dbReference>
<dbReference type="NCBIfam" id="TIGR02123">
    <property type="entry name" value="TRAP_fused"/>
    <property type="match status" value="1"/>
</dbReference>
<gene>
    <name evidence="4" type="ORF">DVH29_15320</name>
</gene>
<feature type="transmembrane region" description="Helical" evidence="2">
    <location>
        <begin position="128"/>
        <end position="146"/>
    </location>
</feature>
<comment type="function">
    <text evidence="1">Part of the tripartite ATP-independent periplasmic (TRAP) transport system.</text>
</comment>
<protein>
    <submittedName>
        <fullName evidence="4">DUF3394 domain-containing protein</fullName>
    </submittedName>
</protein>
<dbReference type="GO" id="GO:0022857">
    <property type="term" value="F:transmembrane transporter activity"/>
    <property type="evidence" value="ECO:0007669"/>
    <property type="project" value="UniProtKB-UniRule"/>
</dbReference>
<feature type="transmembrane region" description="Helical" evidence="2">
    <location>
        <begin position="18"/>
        <end position="37"/>
    </location>
</feature>
<dbReference type="GO" id="GO:0005886">
    <property type="term" value="C:plasma membrane"/>
    <property type="evidence" value="ECO:0007669"/>
    <property type="project" value="UniProtKB-SubCell"/>
</dbReference>
<feature type="transmembrane region" description="Helical" evidence="2">
    <location>
        <begin position="399"/>
        <end position="424"/>
    </location>
</feature>
<accession>A0A369VZ80</accession>
<feature type="transmembrane region" description="Helical" evidence="2">
    <location>
        <begin position="430"/>
        <end position="448"/>
    </location>
</feature>
<dbReference type="Proteomes" id="UP000253759">
    <property type="component" value="Unassembled WGS sequence"/>
</dbReference>
<evidence type="ECO:0000256" key="1">
    <source>
        <dbReference type="RuleBase" id="RU369079"/>
    </source>
</evidence>
<evidence type="ECO:0000313" key="5">
    <source>
        <dbReference type="Proteomes" id="UP000253759"/>
    </source>
</evidence>
<keyword evidence="2" id="KW-0812">Transmembrane</keyword>
<feature type="transmembrane region" description="Helical" evidence="2">
    <location>
        <begin position="490"/>
        <end position="514"/>
    </location>
</feature>
<evidence type="ECO:0000313" key="4">
    <source>
        <dbReference type="EMBL" id="RDE07706.1"/>
    </source>
</evidence>
<dbReference type="InterPro" id="IPR011853">
    <property type="entry name" value="TRAP_DctM-Dct_fused"/>
</dbReference>
<feature type="transmembrane region" description="Helical" evidence="2">
    <location>
        <begin position="337"/>
        <end position="360"/>
    </location>
</feature>
<evidence type="ECO:0000259" key="3">
    <source>
        <dbReference type="Pfam" id="PF06808"/>
    </source>
</evidence>
<reference evidence="5" key="1">
    <citation type="submission" date="2018-07" db="EMBL/GenBank/DDBJ databases">
        <authorList>
            <person name="Liu B.-T."/>
            <person name="Du Z."/>
        </authorList>
    </citation>
    <scope>NUCLEOTIDE SEQUENCE [LARGE SCALE GENOMIC DNA]</scope>
    <source>
        <strain evidence="5">XYN52</strain>
    </source>
</reference>
<comment type="subcellular location">
    <subcellularLocation>
        <location evidence="1">Cell inner membrane</location>
        <topology evidence="1">Multi-pass membrane protein</topology>
    </subcellularLocation>
</comment>
<feature type="transmembrane region" description="Helical" evidence="2">
    <location>
        <begin position="49"/>
        <end position="67"/>
    </location>
</feature>
<evidence type="ECO:0000256" key="2">
    <source>
        <dbReference type="SAM" id="Phobius"/>
    </source>
</evidence>
<keyword evidence="1" id="KW-0813">Transport</keyword>
<feature type="transmembrane region" description="Helical" evidence="2">
    <location>
        <begin position="366"/>
        <end position="387"/>
    </location>
</feature>
<sequence>MTKIDDADIVRPLGRPRFFALIATGTAVIFSLFQFYANGLALIPSFHQYGIHLGLMMILGFLIFPISDGKVPLLRVIDAVIIAIAIGSLVFLLSRYNQMVSRFGIFRPEETFAAVLIVLAVMEFTRRVVGWPLFIIAALFILYAYFGNYIPGAFGHAGYSTTRISSYLILTSDGIFGTALGVAATLISIFVIFGAFLSVTGCGKWFMDIGNCLAGRSAGGPAKMAVVASALMGSISGSAAGNVATTGVFTIPLMSNYGYKPEQAGGIEAAASTGGMILPPLMGAGAFVMAELLGIPYSTVALAALLPALLYFFSILMQVHFAARAQGLSGLRREDLVPWRIIVTTAYRAIPLVVLIYLIFVVQYSAVYAAFWSIGSVIVLGLISGELRRVGNVVEALRSAAIAMLPITAACTAAGIIVGVLMLTGLGLRLSSLMIGLASGNLPILLVLTMISSIILGMGVPATAAYIILAALAAPALVELGVDPLGAHMFVFYFGVISNITPPVAVAAFAAAGIAGASANKVGVEAFKMGFVAFLVPFLFIYAPDLLLIDAQPLMLVMALFSATIGITLLAAGLQGWLFDRMSVIERVILVITSLLFISPDLWTDLAGLAISFGFAIRAYRRRPANKEVQT</sequence>
<dbReference type="AlphaFoldDB" id="A0A369VZ80"/>
<dbReference type="RefSeq" id="WP_114647059.1">
    <property type="nucleotide sequence ID" value="NZ_QQNH01000040.1"/>
</dbReference>
<feature type="transmembrane region" description="Helical" evidence="2">
    <location>
        <begin position="167"/>
        <end position="197"/>
    </location>
</feature>
<organism evidence="4 5">
    <name type="scientific">Pelagibacterium lacus</name>
    <dbReference type="NCBI Taxonomy" id="2282655"/>
    <lineage>
        <taxon>Bacteria</taxon>
        <taxon>Pseudomonadati</taxon>
        <taxon>Pseudomonadota</taxon>
        <taxon>Alphaproteobacteria</taxon>
        <taxon>Hyphomicrobiales</taxon>
        <taxon>Devosiaceae</taxon>
        <taxon>Pelagibacterium</taxon>
    </lineage>
</organism>
<feature type="transmembrane region" description="Helical" evidence="2">
    <location>
        <begin position="455"/>
        <end position="478"/>
    </location>
</feature>
<dbReference type="OrthoDB" id="9759894at2"/>
<dbReference type="PANTHER" id="PTHR43849:SF2">
    <property type="entry name" value="BLL3936 PROTEIN"/>
    <property type="match status" value="1"/>
</dbReference>
<dbReference type="Pfam" id="PF06808">
    <property type="entry name" value="DctM"/>
    <property type="match status" value="1"/>
</dbReference>
<keyword evidence="5" id="KW-1185">Reference proteome</keyword>